<name>A0AAD5QP50_PARTN</name>
<proteinExistence type="predicted"/>
<keyword evidence="2" id="KW-1185">Reference proteome</keyword>
<gene>
    <name evidence="1" type="ORF">KIN20_018034</name>
</gene>
<evidence type="ECO:0000313" key="2">
    <source>
        <dbReference type="Proteomes" id="UP001196413"/>
    </source>
</evidence>
<dbReference type="EMBL" id="JAHQIW010003597">
    <property type="protein sequence ID" value="KAJ1359338.1"/>
    <property type="molecule type" value="Genomic_DNA"/>
</dbReference>
<dbReference type="AlphaFoldDB" id="A0AAD5QP50"/>
<dbReference type="Proteomes" id="UP001196413">
    <property type="component" value="Unassembled WGS sequence"/>
</dbReference>
<reference evidence="1" key="1">
    <citation type="submission" date="2021-06" db="EMBL/GenBank/DDBJ databases">
        <title>Parelaphostrongylus tenuis whole genome reference sequence.</title>
        <authorList>
            <person name="Garwood T.J."/>
            <person name="Larsen P.A."/>
            <person name="Fountain-Jones N.M."/>
            <person name="Garbe J.R."/>
            <person name="Macchietto M.G."/>
            <person name="Kania S.A."/>
            <person name="Gerhold R.W."/>
            <person name="Richards J.E."/>
            <person name="Wolf T.M."/>
        </authorList>
    </citation>
    <scope>NUCLEOTIDE SEQUENCE</scope>
    <source>
        <strain evidence="1">MNPRO001-30</strain>
        <tissue evidence="1">Meninges</tissue>
    </source>
</reference>
<protein>
    <submittedName>
        <fullName evidence="1">Uncharacterized protein</fullName>
    </submittedName>
</protein>
<evidence type="ECO:0000313" key="1">
    <source>
        <dbReference type="EMBL" id="KAJ1359338.1"/>
    </source>
</evidence>
<accession>A0AAD5QP50</accession>
<organism evidence="1 2">
    <name type="scientific">Parelaphostrongylus tenuis</name>
    <name type="common">Meningeal worm</name>
    <dbReference type="NCBI Taxonomy" id="148309"/>
    <lineage>
        <taxon>Eukaryota</taxon>
        <taxon>Metazoa</taxon>
        <taxon>Ecdysozoa</taxon>
        <taxon>Nematoda</taxon>
        <taxon>Chromadorea</taxon>
        <taxon>Rhabditida</taxon>
        <taxon>Rhabditina</taxon>
        <taxon>Rhabditomorpha</taxon>
        <taxon>Strongyloidea</taxon>
        <taxon>Metastrongylidae</taxon>
        <taxon>Parelaphostrongylus</taxon>
    </lineage>
</organism>
<sequence length="53" mass="5666">MTLLVEMPTLTSSAPCFATLSGLVSITAIPITSDDVDTKLLHNEEEDAEKTSE</sequence>
<comment type="caution">
    <text evidence="1">The sequence shown here is derived from an EMBL/GenBank/DDBJ whole genome shotgun (WGS) entry which is preliminary data.</text>
</comment>